<organism evidence="3 4">
    <name type="scientific">Georhizobium profundi</name>
    <dbReference type="NCBI Taxonomy" id="2341112"/>
    <lineage>
        <taxon>Bacteria</taxon>
        <taxon>Pseudomonadati</taxon>
        <taxon>Pseudomonadota</taxon>
        <taxon>Alphaproteobacteria</taxon>
        <taxon>Hyphomicrobiales</taxon>
        <taxon>Rhizobiaceae</taxon>
        <taxon>Georhizobium</taxon>
    </lineage>
</organism>
<dbReference type="KEGG" id="abaw:D5400_18265"/>
<evidence type="ECO:0000256" key="2">
    <source>
        <dbReference type="SAM" id="SignalP"/>
    </source>
</evidence>
<gene>
    <name evidence="3" type="ORF">D5400_18265</name>
</gene>
<evidence type="ECO:0000313" key="3">
    <source>
        <dbReference type="EMBL" id="AZN72968.1"/>
    </source>
</evidence>
<feature type="signal peptide" evidence="2">
    <location>
        <begin position="1"/>
        <end position="20"/>
    </location>
</feature>
<feature type="chain" id="PRO_5019000208" description="Lipoprotein" evidence="2">
    <location>
        <begin position="21"/>
        <end position="224"/>
    </location>
</feature>
<keyword evidence="4" id="KW-1185">Reference proteome</keyword>
<dbReference type="PROSITE" id="PS51257">
    <property type="entry name" value="PROKAR_LIPOPROTEIN"/>
    <property type="match status" value="1"/>
</dbReference>
<feature type="region of interest" description="Disordered" evidence="1">
    <location>
        <begin position="102"/>
        <end position="157"/>
    </location>
</feature>
<dbReference type="Proteomes" id="UP000268192">
    <property type="component" value="Chromosome"/>
</dbReference>
<sequence length="224" mass="23407">MKTMKQALAALMIPALLAIAGCQTTADAQNSISSSYVGTPADDFFARHGAPFSTYQRQDGGRMYSWRGGERTVSVAPPPPPPPLPGFGQPAFGQPAFGQPAFAQPAFGQPFGTAPFGQQATSQTIFADSRSRTSTQEYTRADGTRVTESQTRSSGVNVGLDPSRLAGAALGTQPAARPQGQTRQLLCELSITADANNTITSIGVQRDTQGVGASFSRCAEVFGS</sequence>
<feature type="compositionally biased region" description="Polar residues" evidence="1">
    <location>
        <begin position="146"/>
        <end position="156"/>
    </location>
</feature>
<feature type="compositionally biased region" description="Low complexity" evidence="1">
    <location>
        <begin position="102"/>
        <end position="112"/>
    </location>
</feature>
<evidence type="ECO:0008006" key="5">
    <source>
        <dbReference type="Google" id="ProtNLM"/>
    </source>
</evidence>
<feature type="compositionally biased region" description="Polar residues" evidence="1">
    <location>
        <begin position="116"/>
        <end position="138"/>
    </location>
</feature>
<keyword evidence="2" id="KW-0732">Signal</keyword>
<reference evidence="3 4" key="1">
    <citation type="submission" date="2018-09" db="EMBL/GenBank/DDBJ databases">
        <title>Marinorhizobium profundi gen. nov., sp. nov., isolated from a deep-sea sediment sample from the New Britain Trench and proposal of Marinorhizobiaceae fam. nov. in the order Rhizobiales of the class Alphaproteobacteria.</title>
        <authorList>
            <person name="Cao J."/>
        </authorList>
    </citation>
    <scope>NUCLEOTIDE SEQUENCE [LARGE SCALE GENOMIC DNA]</scope>
    <source>
        <strain evidence="3 4">WS11</strain>
    </source>
</reference>
<protein>
    <recommendedName>
        <fullName evidence="5">Lipoprotein</fullName>
    </recommendedName>
</protein>
<accession>A0A3S9B7M0</accession>
<dbReference type="AlphaFoldDB" id="A0A3S9B7M0"/>
<proteinExistence type="predicted"/>
<dbReference type="EMBL" id="CP032509">
    <property type="protein sequence ID" value="AZN72968.1"/>
    <property type="molecule type" value="Genomic_DNA"/>
</dbReference>
<name>A0A3S9B7M0_9HYPH</name>
<evidence type="ECO:0000256" key="1">
    <source>
        <dbReference type="SAM" id="MobiDB-lite"/>
    </source>
</evidence>
<evidence type="ECO:0000313" key="4">
    <source>
        <dbReference type="Proteomes" id="UP000268192"/>
    </source>
</evidence>